<feature type="region of interest" description="Disordered" evidence="1">
    <location>
        <begin position="31"/>
        <end position="65"/>
    </location>
</feature>
<sequence length="153" mass="16013">MGQYEQPGPFVARACFKRRMESRRNAVAQAAEVSGDEVEAEAEMSGDVFEEDPGRPRFANDPGDMGPEVARIAGAAPLAAPAEGLTGISRRQDRDPPCPGSAVECCDVVPDGAGGQGAVTLAVLEHAGGVWVPLDRTDGAVLRFGDVEAEFET</sequence>
<organism evidence="2 3">
    <name type="scientific">Roseospira visakhapatnamensis</name>
    <dbReference type="NCBI Taxonomy" id="390880"/>
    <lineage>
        <taxon>Bacteria</taxon>
        <taxon>Pseudomonadati</taxon>
        <taxon>Pseudomonadota</taxon>
        <taxon>Alphaproteobacteria</taxon>
        <taxon>Rhodospirillales</taxon>
        <taxon>Rhodospirillaceae</taxon>
        <taxon>Roseospira</taxon>
    </lineage>
</organism>
<keyword evidence="3" id="KW-1185">Reference proteome</keyword>
<evidence type="ECO:0000313" key="3">
    <source>
        <dbReference type="Proteomes" id="UP000554286"/>
    </source>
</evidence>
<reference evidence="2 3" key="1">
    <citation type="submission" date="2020-08" db="EMBL/GenBank/DDBJ databases">
        <title>Genome sequencing of Purple Non-Sulfur Bacteria from various extreme environments.</title>
        <authorList>
            <person name="Mayer M."/>
        </authorList>
    </citation>
    <scope>NUCLEOTIDE SEQUENCE [LARGE SCALE GENOMIC DNA]</scope>
    <source>
        <strain evidence="2 3">JA131</strain>
    </source>
</reference>
<comment type="caution">
    <text evidence="2">The sequence shown here is derived from an EMBL/GenBank/DDBJ whole genome shotgun (WGS) entry which is preliminary data.</text>
</comment>
<protein>
    <submittedName>
        <fullName evidence="2">Uncharacterized protein</fullName>
    </submittedName>
</protein>
<evidence type="ECO:0000256" key="1">
    <source>
        <dbReference type="SAM" id="MobiDB-lite"/>
    </source>
</evidence>
<proteinExistence type="predicted"/>
<gene>
    <name evidence="2" type="ORF">GGD89_003990</name>
</gene>
<accession>A0A7W6WBY8</accession>
<dbReference type="Proteomes" id="UP000554286">
    <property type="component" value="Unassembled WGS sequence"/>
</dbReference>
<feature type="compositionally biased region" description="Acidic residues" evidence="1">
    <location>
        <begin position="34"/>
        <end position="51"/>
    </location>
</feature>
<dbReference type="AntiFam" id="ANF00163">
    <property type="entry name" value="Shadow ORF (opposite pspPIM)"/>
</dbReference>
<feature type="non-terminal residue" evidence="2">
    <location>
        <position position="153"/>
    </location>
</feature>
<evidence type="ECO:0000313" key="2">
    <source>
        <dbReference type="EMBL" id="MBB4268323.1"/>
    </source>
</evidence>
<dbReference type="EMBL" id="JACIGK010000097">
    <property type="protein sequence ID" value="MBB4268323.1"/>
    <property type="molecule type" value="Genomic_DNA"/>
</dbReference>
<dbReference type="AlphaFoldDB" id="A0A7W6WBY8"/>
<name>A0A7W6WBY8_9PROT</name>